<evidence type="ECO:0000313" key="2">
    <source>
        <dbReference type="EMBL" id="KAJ8319715.1"/>
    </source>
</evidence>
<accession>A0ABQ9FR60</accession>
<organism evidence="2 3">
    <name type="scientific">Tegillarca granosa</name>
    <name type="common">Malaysian cockle</name>
    <name type="synonym">Anadara granosa</name>
    <dbReference type="NCBI Taxonomy" id="220873"/>
    <lineage>
        <taxon>Eukaryota</taxon>
        <taxon>Metazoa</taxon>
        <taxon>Spiralia</taxon>
        <taxon>Lophotrochozoa</taxon>
        <taxon>Mollusca</taxon>
        <taxon>Bivalvia</taxon>
        <taxon>Autobranchia</taxon>
        <taxon>Pteriomorphia</taxon>
        <taxon>Arcoida</taxon>
        <taxon>Arcoidea</taxon>
        <taxon>Arcidae</taxon>
        <taxon>Tegillarca</taxon>
    </lineage>
</organism>
<keyword evidence="3" id="KW-1185">Reference proteome</keyword>
<feature type="region of interest" description="Disordered" evidence="1">
    <location>
        <begin position="105"/>
        <end position="132"/>
    </location>
</feature>
<proteinExistence type="predicted"/>
<dbReference type="EMBL" id="JARBDR010000152">
    <property type="protein sequence ID" value="KAJ8319715.1"/>
    <property type="molecule type" value="Genomic_DNA"/>
</dbReference>
<dbReference type="Proteomes" id="UP001217089">
    <property type="component" value="Unassembled WGS sequence"/>
</dbReference>
<dbReference type="PANTHER" id="PTHR46579:SF1">
    <property type="entry name" value="F5_8 TYPE C DOMAIN-CONTAINING PROTEIN"/>
    <property type="match status" value="1"/>
</dbReference>
<dbReference type="PANTHER" id="PTHR46579">
    <property type="entry name" value="F5/8 TYPE C DOMAIN-CONTAINING PROTEIN-RELATED"/>
    <property type="match status" value="1"/>
</dbReference>
<protein>
    <submittedName>
        <fullName evidence="2">Uncharacterized protein</fullName>
    </submittedName>
</protein>
<gene>
    <name evidence="2" type="ORF">KUTeg_002736</name>
</gene>
<dbReference type="InterPro" id="IPR004242">
    <property type="entry name" value="Transposase_21"/>
</dbReference>
<comment type="caution">
    <text evidence="2">The sequence shown here is derived from an EMBL/GenBank/DDBJ whole genome shotgun (WGS) entry which is preliminary data.</text>
</comment>
<evidence type="ECO:0000313" key="3">
    <source>
        <dbReference type="Proteomes" id="UP001217089"/>
    </source>
</evidence>
<evidence type="ECO:0000256" key="1">
    <source>
        <dbReference type="SAM" id="MobiDB-lite"/>
    </source>
</evidence>
<reference evidence="2 3" key="1">
    <citation type="submission" date="2022-12" db="EMBL/GenBank/DDBJ databases">
        <title>Chromosome-level genome of Tegillarca granosa.</title>
        <authorList>
            <person name="Kim J."/>
        </authorList>
    </citation>
    <scope>NUCLEOTIDE SEQUENCE [LARGE SCALE GENOMIC DNA]</scope>
    <source>
        <strain evidence="2">Teg-2019</strain>
        <tissue evidence="2">Adductor muscle</tissue>
    </source>
</reference>
<sequence length="714" mass="81678">MSVLRIFLACFEECKVYISTGIPTKRYKVYEYDSNISVPKTTQWRIRTETGNKSLETTPGLSDESLTDMYVSDHDTDSNCDVQINLPTDDDENSEDDINYLISESESDASSSSDEDASFEHKSTLSNDVSKDPPLYVIPPSNTLYKSRITRSEHLCAISAYVTRHNLSDAAFKDLLDIIQLHLPEKNIGETNINNVKESCGFNPEYIQYHLYCENCKMLYDDDNEDCKTPGCTGSKTKINSKNYFMTGNLNIQLTEILERDGVWESITEQRMSVPEHISDVRGGEEYKKMLKPGGFLHSNSNITLSLFIDGIPLFKSSSVSLWPVYVLINEIPPKSRFQRKNMILWGIWQGVGKPNMNMFLKPLVVDLMKLYHNGIQIKNSCSNEKEIVRARLIIATMDLQARAYVLMMTHHNGLYGCLYCLEPGEVVKSGKGTCRSYINREQPTPARSDESARNCAQIARQSGKRTEGFLGESVLWYLSYFSVTNSVVIDYMHGTLLGVCKKLLELWFDKSYSSETFNITTKVDEVDKILKNIKPPYTIHRKPRVLKSTFSNWKASEHRNWLLFYSLPCLKDRLPDIYVIHFSCLVEAIYVLLQEGITSNDIRRARLLLTNKVKKENSYTIQLERHLDNDTAVGIEVSHYIMSKSNSKRTFAVGRLFYSDGFIFPQRVPHLQKITFKRKECDDVVPAEHLKEPLMIVDNHLMASITVTRLCSL</sequence>
<dbReference type="Pfam" id="PF02992">
    <property type="entry name" value="Transposase_21"/>
    <property type="match status" value="1"/>
</dbReference>
<name>A0ABQ9FR60_TEGGR</name>